<dbReference type="EMBL" id="NBZD01000001">
    <property type="protein sequence ID" value="PNH19803.1"/>
    <property type="molecule type" value="Genomic_DNA"/>
</dbReference>
<dbReference type="GO" id="GO:0006227">
    <property type="term" value="P:dUDP biosynthetic process"/>
    <property type="evidence" value="ECO:0007669"/>
    <property type="project" value="TreeGrafter"/>
</dbReference>
<keyword evidence="8 11" id="KW-0067">ATP-binding</keyword>
<accession>A0A2J8B4W2</accession>
<keyword evidence="5 11" id="KW-0545">Nucleotide biosynthesis</keyword>
<evidence type="ECO:0000259" key="12">
    <source>
        <dbReference type="Pfam" id="PF02223"/>
    </source>
</evidence>
<dbReference type="Proteomes" id="UP000236394">
    <property type="component" value="Unassembled WGS sequence"/>
</dbReference>
<feature type="binding site" evidence="11">
    <location>
        <begin position="11"/>
        <end position="18"/>
    </location>
    <ligand>
        <name>ATP</name>
        <dbReference type="ChEBI" id="CHEBI:30616"/>
    </ligand>
</feature>
<gene>
    <name evidence="11" type="primary">tmk</name>
    <name evidence="13" type="ORF">B7R76_02690</name>
</gene>
<evidence type="ECO:0000313" key="13">
    <source>
        <dbReference type="EMBL" id="PNH19803.1"/>
    </source>
</evidence>
<evidence type="ECO:0000256" key="2">
    <source>
        <dbReference type="ARBA" id="ARBA00012980"/>
    </source>
</evidence>
<dbReference type="PANTHER" id="PTHR10344:SF4">
    <property type="entry name" value="UMP-CMP KINASE 2, MITOCHONDRIAL"/>
    <property type="match status" value="1"/>
</dbReference>
<comment type="catalytic activity">
    <reaction evidence="9 11">
        <text>dTMP + ATP = dTDP + ADP</text>
        <dbReference type="Rhea" id="RHEA:13517"/>
        <dbReference type="ChEBI" id="CHEBI:30616"/>
        <dbReference type="ChEBI" id="CHEBI:58369"/>
        <dbReference type="ChEBI" id="CHEBI:63528"/>
        <dbReference type="ChEBI" id="CHEBI:456216"/>
        <dbReference type="EC" id="2.7.4.9"/>
    </reaction>
</comment>
<evidence type="ECO:0000256" key="10">
    <source>
        <dbReference type="ARBA" id="ARBA00057735"/>
    </source>
</evidence>
<organism evidence="13 14">
    <name type="scientific">Mageeibacillus indolicus</name>
    <dbReference type="NCBI Taxonomy" id="884684"/>
    <lineage>
        <taxon>Bacteria</taxon>
        <taxon>Bacillati</taxon>
        <taxon>Bacillota</taxon>
        <taxon>Clostridia</taxon>
        <taxon>Eubacteriales</taxon>
        <taxon>Oscillospiraceae</taxon>
        <taxon>Mageeibacillus</taxon>
    </lineage>
</organism>
<evidence type="ECO:0000256" key="4">
    <source>
        <dbReference type="ARBA" id="ARBA00022679"/>
    </source>
</evidence>
<dbReference type="PANTHER" id="PTHR10344">
    <property type="entry name" value="THYMIDYLATE KINASE"/>
    <property type="match status" value="1"/>
</dbReference>
<dbReference type="SUPFAM" id="SSF52540">
    <property type="entry name" value="P-loop containing nucleoside triphosphate hydrolases"/>
    <property type="match status" value="1"/>
</dbReference>
<evidence type="ECO:0000256" key="1">
    <source>
        <dbReference type="ARBA" id="ARBA00009776"/>
    </source>
</evidence>
<comment type="caution">
    <text evidence="13">The sequence shown here is derived from an EMBL/GenBank/DDBJ whole genome shotgun (WGS) entry which is preliminary data.</text>
</comment>
<dbReference type="InterPro" id="IPR018094">
    <property type="entry name" value="Thymidylate_kinase"/>
</dbReference>
<dbReference type="Pfam" id="PF02223">
    <property type="entry name" value="Thymidylate_kin"/>
    <property type="match status" value="1"/>
</dbReference>
<dbReference type="Gene3D" id="3.40.50.300">
    <property type="entry name" value="P-loop containing nucleotide triphosphate hydrolases"/>
    <property type="match status" value="1"/>
</dbReference>
<sequence>MRKGQLITFEGIDGSGKTTQLNLLADYLRRQNEAVVVLREPGGTELGEAVRSLLLSSKYKKMSDRSELYLFLAARAQLCNEVIAPALSLGKFVLCDRFIDSTIAYQGYGRGLDPATLKSLNSMATAGISPNITFYLRIPVATAVERMMVRDIAPDRMEAQADHFRQAVVKGYDVLAATEPRFVTIKADQSIENIHEIILNEVRRFIYKEDTV</sequence>
<evidence type="ECO:0000313" key="14">
    <source>
        <dbReference type="Proteomes" id="UP000236394"/>
    </source>
</evidence>
<feature type="domain" description="Thymidylate kinase-like" evidence="12">
    <location>
        <begin position="9"/>
        <end position="198"/>
    </location>
</feature>
<comment type="function">
    <text evidence="10 11">Phosphorylation of dTMP to form dTDP in both de novo and salvage pathways of dTTP synthesis.</text>
</comment>
<keyword evidence="7 11" id="KW-0418">Kinase</keyword>
<keyword evidence="6 11" id="KW-0547">Nucleotide-binding</keyword>
<dbReference type="FunFam" id="3.40.50.300:FF:000225">
    <property type="entry name" value="Thymidylate kinase"/>
    <property type="match status" value="1"/>
</dbReference>
<dbReference type="InterPro" id="IPR018095">
    <property type="entry name" value="Thymidylate_kin_CS"/>
</dbReference>
<dbReference type="RefSeq" id="WP_102892333.1">
    <property type="nucleotide sequence ID" value="NZ_NBZD01000001.1"/>
</dbReference>
<dbReference type="GO" id="GO:0005829">
    <property type="term" value="C:cytosol"/>
    <property type="evidence" value="ECO:0007669"/>
    <property type="project" value="TreeGrafter"/>
</dbReference>
<reference evidence="14" key="1">
    <citation type="submission" date="2017-04" db="EMBL/GenBank/DDBJ databases">
        <authorList>
            <person name="Bumgarner R.E."/>
            <person name="Fredricks D.N."/>
            <person name="Srinivasan S."/>
        </authorList>
    </citation>
    <scope>NUCLEOTIDE SEQUENCE [LARGE SCALE GENOMIC DNA]</scope>
    <source>
        <strain evidence="14">KA00405</strain>
    </source>
</reference>
<dbReference type="GO" id="GO:0006233">
    <property type="term" value="P:dTDP biosynthetic process"/>
    <property type="evidence" value="ECO:0007669"/>
    <property type="project" value="InterPro"/>
</dbReference>
<evidence type="ECO:0000256" key="9">
    <source>
        <dbReference type="ARBA" id="ARBA00048743"/>
    </source>
</evidence>
<protein>
    <recommendedName>
        <fullName evidence="3 11">Thymidylate kinase</fullName>
        <ecNumber evidence="2 11">2.7.4.9</ecNumber>
    </recommendedName>
    <alternativeName>
        <fullName evidence="11">dTMP kinase</fullName>
    </alternativeName>
</protein>
<proteinExistence type="inferred from homology"/>
<evidence type="ECO:0000256" key="6">
    <source>
        <dbReference type="ARBA" id="ARBA00022741"/>
    </source>
</evidence>
<evidence type="ECO:0000256" key="3">
    <source>
        <dbReference type="ARBA" id="ARBA00017144"/>
    </source>
</evidence>
<dbReference type="AlphaFoldDB" id="A0A2J8B4W2"/>
<name>A0A2J8B4W2_9FIRM</name>
<dbReference type="NCBIfam" id="TIGR00041">
    <property type="entry name" value="DTMP_kinase"/>
    <property type="match status" value="1"/>
</dbReference>
<comment type="similarity">
    <text evidence="1 11">Belongs to the thymidylate kinase family.</text>
</comment>
<dbReference type="GO" id="GO:0005524">
    <property type="term" value="F:ATP binding"/>
    <property type="evidence" value="ECO:0007669"/>
    <property type="project" value="UniProtKB-UniRule"/>
</dbReference>
<evidence type="ECO:0000256" key="5">
    <source>
        <dbReference type="ARBA" id="ARBA00022727"/>
    </source>
</evidence>
<dbReference type="HAMAP" id="MF_00165">
    <property type="entry name" value="Thymidylate_kinase"/>
    <property type="match status" value="1"/>
</dbReference>
<dbReference type="GO" id="GO:0006235">
    <property type="term" value="P:dTTP biosynthetic process"/>
    <property type="evidence" value="ECO:0007669"/>
    <property type="project" value="UniProtKB-UniRule"/>
</dbReference>
<evidence type="ECO:0000256" key="7">
    <source>
        <dbReference type="ARBA" id="ARBA00022777"/>
    </source>
</evidence>
<dbReference type="EC" id="2.7.4.9" evidence="2 11"/>
<keyword evidence="4 11" id="KW-0808">Transferase</keyword>
<evidence type="ECO:0000256" key="11">
    <source>
        <dbReference type="HAMAP-Rule" id="MF_00165"/>
    </source>
</evidence>
<dbReference type="CDD" id="cd01672">
    <property type="entry name" value="TMPK"/>
    <property type="match status" value="1"/>
</dbReference>
<dbReference type="GO" id="GO:0004798">
    <property type="term" value="F:dTMP kinase activity"/>
    <property type="evidence" value="ECO:0007669"/>
    <property type="project" value="UniProtKB-UniRule"/>
</dbReference>
<dbReference type="PROSITE" id="PS01331">
    <property type="entry name" value="THYMIDYLATE_KINASE"/>
    <property type="match status" value="1"/>
</dbReference>
<evidence type="ECO:0000256" key="8">
    <source>
        <dbReference type="ARBA" id="ARBA00022840"/>
    </source>
</evidence>
<dbReference type="InterPro" id="IPR039430">
    <property type="entry name" value="Thymidylate_kin-like_dom"/>
</dbReference>
<dbReference type="InterPro" id="IPR027417">
    <property type="entry name" value="P-loop_NTPase"/>
</dbReference>